<evidence type="ECO:0000256" key="3">
    <source>
        <dbReference type="ARBA" id="ARBA00022670"/>
    </source>
</evidence>
<evidence type="ECO:0000256" key="8">
    <source>
        <dbReference type="SAM" id="MobiDB-lite"/>
    </source>
</evidence>
<dbReference type="Pfam" id="PF12359">
    <property type="entry name" value="DUF3645"/>
    <property type="match status" value="1"/>
</dbReference>
<keyword evidence="4" id="KW-0833">Ubl conjugation pathway</keyword>
<feature type="coiled-coil region" evidence="7">
    <location>
        <begin position="418"/>
        <end position="456"/>
    </location>
</feature>
<evidence type="ECO:0000256" key="1">
    <source>
        <dbReference type="ARBA" id="ARBA00000707"/>
    </source>
</evidence>
<evidence type="ECO:0000259" key="10">
    <source>
        <dbReference type="Pfam" id="PF12359"/>
    </source>
</evidence>
<keyword evidence="3" id="KW-0645">Protease</keyword>
<dbReference type="EMBL" id="BDIP01000230">
    <property type="protein sequence ID" value="GIQ80735.1"/>
    <property type="molecule type" value="Genomic_DNA"/>
</dbReference>
<keyword evidence="6" id="KW-0788">Thiol protease</keyword>
<protein>
    <recommendedName>
        <fullName evidence="2">ubiquitinyl hydrolase 1</fullName>
        <ecNumber evidence="2">3.4.19.12</ecNumber>
    </recommendedName>
</protein>
<evidence type="ECO:0000256" key="4">
    <source>
        <dbReference type="ARBA" id="ARBA00022786"/>
    </source>
</evidence>
<keyword evidence="12" id="KW-1185">Reference proteome</keyword>
<dbReference type="Proteomes" id="UP000265618">
    <property type="component" value="Unassembled WGS sequence"/>
</dbReference>
<comment type="catalytic activity">
    <reaction evidence="1">
        <text>Thiol-dependent hydrolysis of ester, thioester, amide, peptide and isopeptide bonds formed by the C-terminal Gly of ubiquitin (a 76-residue protein attached to proteins as an intracellular targeting signal).</text>
        <dbReference type="EC" id="3.4.19.12"/>
    </reaction>
</comment>
<keyword evidence="5" id="KW-0378">Hydrolase</keyword>
<evidence type="ECO:0000256" key="7">
    <source>
        <dbReference type="SAM" id="Coils"/>
    </source>
</evidence>
<accession>A0A9K3CQS0</accession>
<proteinExistence type="predicted"/>
<dbReference type="EC" id="3.4.19.12" evidence="2"/>
<evidence type="ECO:0000256" key="2">
    <source>
        <dbReference type="ARBA" id="ARBA00012759"/>
    </source>
</evidence>
<dbReference type="PANTHER" id="PTHR13367">
    <property type="entry name" value="UBIQUITIN THIOESTERASE"/>
    <property type="match status" value="1"/>
</dbReference>
<dbReference type="InterPro" id="IPR051346">
    <property type="entry name" value="OTU_Deubiquitinase"/>
</dbReference>
<dbReference type="GO" id="GO:0006508">
    <property type="term" value="P:proteolysis"/>
    <property type="evidence" value="ECO:0007669"/>
    <property type="project" value="UniProtKB-KW"/>
</dbReference>
<feature type="compositionally biased region" description="Acidic residues" evidence="8">
    <location>
        <begin position="2750"/>
        <end position="2767"/>
    </location>
</feature>
<dbReference type="InterPro" id="IPR022105">
    <property type="entry name" value="DUF3645"/>
</dbReference>
<comment type="caution">
    <text evidence="11">The sequence shown here is derived from an EMBL/GenBank/DDBJ whole genome shotgun (WGS) entry which is preliminary data.</text>
</comment>
<evidence type="ECO:0000313" key="11">
    <source>
        <dbReference type="EMBL" id="GIQ80735.1"/>
    </source>
</evidence>
<gene>
    <name evidence="11" type="ORF">KIPB_001574</name>
</gene>
<sequence length="3045" mass="338167">ALTIPLSVLTPAFLKYVVLLRDSIEADDVSVKKGKAVKEERAMPDGHYVYDWLLASLEGSKTLPVPDWPVFCHPVSPVAVYDGHVCRKSMVLYAVETLCRVCIQLSGQEDLSPTLEPTLNHIMVRFRAHVVRVATASLSAKHLFTYGREWERQLRLEISGLTTVRAFSKESTAAMGSSACDLLLTHMGDTWSAYIADESSETHDIASVLGADYPSHIGHHMPEVDEFIASSDSHVPLTGSSEAPPAPECIRRALDSHPTPSSIVDILPHLHDLFHACLEGGAFATFLEGDVKSAAGYDNHIHSLASASEWLCSLSLPSLIKRDIHIQSMTLLTLYAVTMYCHKASCERDRVHGKGVIETGRLSVDTTPLHSLVQCSAEELWLMREVERYFYGWAERAHKGNVLGTGKEDVPRLYASSNRAMQQYISQLEEDYKRAKRAKREEVEQAKREYARLQVVSRGPCSCTYRTTRYGRETTSTCARCLATARMDGMKIPVVEDPLPESYFDQCVVAFFAKMPPFLQHMYQTLARLEMQFASSISGVGGKTYDWLLACDSRTMPLLRSTTKLFVDSHYRDRHVTARESAFFVPNGRQLTLMTRAGEYRNVQHTGKPPKYARVPHASTWNTDSVLSLQVAAPYECLQTSDLDTVWSTSHTQNEVLARQCDRSTSLDPSEFVTYGSIRAGGHLQVRNVLNAVAYRSLSFEEQPVADLVRMAIMQAGPPQSGSTCLREWHQDWTDPVTVASMVHHLTRLLESVSENWSQLRVMESVIAVGKVMRACGNVTEGDQILESCHTTCLRWLDAMVKTEQALDMDGEESDESAKVRLKISRVGAFAISALEGLPFSRHRTMTYLSLLACLRDNTHLGPKIQNPEFVADAYRVSLSLHPRVCAELQADPSILPEFVNSHWQGAGGRLPVFTLHSGDADRYWWARYGEVCVQFDTLFGNFLVDGYPSNRLPDTITSGPVYRRTFGDTVLTVHRATSRSYVTATPHRGLVFYFNVNGSIHMTERGNRWLLIPHTLLAPHMAHMLTAKYSHWLCVSAGPQCVHGGRILFRPVSILAEDEKDRDVLPDYHMVPPSAPHPLLSQPAWRLIKNDGRHVVSSTSSAFQHAMDIFKYLDASPYCILYCDADGRGTAVSSVDSHPTICLERLGVNFSVRETFLQSVEFPSLLVDPRISPVPVLLGLESKLVLSDIHGVPQKYLVPHGTVVPHKAHDSACHHSCSVSLDGRGSSPPVFCFDVRSGLKCLESPAQCYVPYLALLHGMTASPMREPFTECTGSEMAVIYLRRCWSNAPYPAETVSILSQVADIAPDRGVYPPHKSLFERIEWKHSGALAPVCAHDVLTLLCHALSCSSERLSVLYLKQAHGVGDLNPMAVCSYMRDAPRLPPSLRLTDEEIQVCGGLHTTTNVSSAKNHQNAEARVRQAAVHYWQGDMPPLDVYGELTQSSYSWPIADLDASLLACDFTPFASMHCASSHLAVALRTARVTGVSAEEMYYAANYLNYRAGDTHPILTAAVPFVSGMVRAVALQNGIRTSTPLPSWNGVLQSWSTDTPVVYERTSNRRVSRYYPEENRECVRRANQCIAKWTRHYVLCMSQAGRPLYNCFSPKERYPINSWFEIIEGIAERFVINIAMHAFATDIVTAVREKVPMAPRLSTNFTLAPVSHSVTTHLVDLTHVSRSTPSPVRRQTPDALEVESYHTGRWPDVDVLFDQCLARRDAESVTNVTRFPLEADSDDHSDVLSLPMGQEILSDLEVSWQKSATQVYNSGYVLAPTDTVLSALETACAVTGEAVERVWHGLRSLFSPTLTGTMVSVTPLTVVPLLFRPDTDESLKVAICHYLNVCVYHSKACRCRDTMLAIHTPTSDGKHQDPGSIAHLSGKLVTDLLTRHGAWSPEEYPEYLVFEAERGVTIRDHQAEIAEEMRAKDGGNAVLQLKNGEGKTSVVIPLLCATVSGQDPTHSTLPRVTVLSSLYDTNLANLQLWMGGLLGKRVLTFPVCRDVDFTEEAGGVILSQLESAMERGDTVLTVPEHRLSFMLKAREQHINGNTATAASLSRVVEWHQQHSFDLLDECDTLLSHVFQLVYACGLQMPMDGDKLRWEMAQVVLSAVQKCCPTLLDGEYGGAFVADRTKRKGQWCGLRIAKRSEAVVHTLISTLSEHLLATMPVFRQFCGTDRAILHSIITGTHDLSPLDASPLETVRDIALILRGLLHHEVLWAALEKRWSVEYGVDTETLRRLMAVPFRAKDTPSARSDFAHVDVAILMTHISYYNTGLGRKQFYHTLQRLCEQCNPQDRWREWVRALRKAAVKAAPKEIGAVLADVSNVNLADVAQTNKLYQLFRYNMPTVDFYLANFVLPAETKQFPQRLTASAWDLVNSEQCTHPVRGFSGTNDNGPTLPLGVSQTPLDSLVHTNGTVMRHILHKDNERYALIPPDAPLEMLALIQTSGCRCLIDCGAQMIALSNRQVAETWLGMTGTDIEAAVYFADGNRLMALNKQGITAPFLASPYYTQLHRCIVYIDDHHSRGTDLKMPSWRAALTLGPRLTKAKLVQSAMRMRQLGHGQCLTFLVPAEVDAELREVAGKRRVRSRKKRTTLSVTRHGREVHRPASLASKYTGTPSHPLPVDILRWCVANTCREQQRHMVLWAGQGLNHAQGEAVSAQVRRAHSTGAPLTPIYQQYLLDEQHSLSDMYGSRRDRHAGSQVVRAKCKVASNKCRERLSALGQNGDSSPDFDSVKRGIEARADAYLQRVVSAATTLDEEQERELEQEREEEREEDRPGPATPCVPSRLRSDVLMFIETGTVREASKCIQNVSASLAGTSVPVPNRSVWSDRLLCTSYFRHTVKEGGLLDSYLRPVSHIVYHPGSSTALLVSPWEANAILERCLLGVDNSDCILLQHSARLSTKAPLLAQTKAPLPAQTGLGKGCEGVDPTVFSQLSLFSGSLYHGGSEMERTKWAAFLGVCSLGLVTDDVVQGLVDSGRVDRMLKFALREVAGSVKSEEGDDGSRALALALRTRFESGQEMHTYIQALLVVSGVFYRVAGSHIGDVVFRFM</sequence>
<evidence type="ECO:0000313" key="12">
    <source>
        <dbReference type="Proteomes" id="UP000265618"/>
    </source>
</evidence>
<dbReference type="OrthoDB" id="3182339at2759"/>
<keyword evidence="7" id="KW-0175">Coiled coil</keyword>
<feature type="domain" description="DUF3638" evidence="9">
    <location>
        <begin position="1885"/>
        <end position="2110"/>
    </location>
</feature>
<dbReference type="GO" id="GO:0004843">
    <property type="term" value="F:cysteine-type deubiquitinase activity"/>
    <property type="evidence" value="ECO:0007669"/>
    <property type="project" value="UniProtKB-EC"/>
</dbReference>
<feature type="region of interest" description="Disordered" evidence="8">
    <location>
        <begin position="2750"/>
        <end position="2779"/>
    </location>
</feature>
<evidence type="ECO:0000256" key="6">
    <source>
        <dbReference type="ARBA" id="ARBA00022807"/>
    </source>
</evidence>
<feature type="non-terminal residue" evidence="11">
    <location>
        <position position="3045"/>
    </location>
</feature>
<dbReference type="Pfam" id="PF12340">
    <property type="entry name" value="DUF3638"/>
    <property type="match status" value="1"/>
</dbReference>
<evidence type="ECO:0000256" key="5">
    <source>
        <dbReference type="ARBA" id="ARBA00022801"/>
    </source>
</evidence>
<reference evidence="11 12" key="1">
    <citation type="journal article" date="2018" name="PLoS ONE">
        <title>The draft genome of Kipferlia bialata reveals reductive genome evolution in fornicate parasites.</title>
        <authorList>
            <person name="Tanifuji G."/>
            <person name="Takabayashi S."/>
            <person name="Kume K."/>
            <person name="Takagi M."/>
            <person name="Nakayama T."/>
            <person name="Kamikawa R."/>
            <person name="Inagaki Y."/>
            <person name="Hashimoto T."/>
        </authorList>
    </citation>
    <scope>NUCLEOTIDE SEQUENCE [LARGE SCALE GENOMIC DNA]</scope>
    <source>
        <strain evidence="11">NY0173</strain>
    </source>
</reference>
<organism evidence="11 12">
    <name type="scientific">Kipferlia bialata</name>
    <dbReference type="NCBI Taxonomy" id="797122"/>
    <lineage>
        <taxon>Eukaryota</taxon>
        <taxon>Metamonada</taxon>
        <taxon>Carpediemonas-like organisms</taxon>
        <taxon>Kipferlia</taxon>
    </lineage>
</organism>
<evidence type="ECO:0000259" key="9">
    <source>
        <dbReference type="Pfam" id="PF12340"/>
    </source>
</evidence>
<dbReference type="InterPro" id="IPR022099">
    <property type="entry name" value="DUF3638"/>
</dbReference>
<dbReference type="PANTHER" id="PTHR13367:SF33">
    <property type="entry name" value="P-LOOP CONTAINING NUCLEOSIDE TRIPHOSPHATE HYDROLASE PROTEIN"/>
    <property type="match status" value="1"/>
</dbReference>
<name>A0A9K3CQS0_9EUKA</name>
<feature type="domain" description="DUF3645" evidence="10">
    <location>
        <begin position="2230"/>
        <end position="2259"/>
    </location>
</feature>